<comment type="similarity">
    <text evidence="1">Belongs to the phage antitermination Q type 1 family.</text>
</comment>
<protein>
    <submittedName>
        <fullName evidence="5">Phage antitermination protein Q</fullName>
    </submittedName>
</protein>
<proteinExistence type="inferred from homology"/>
<gene>
    <name evidence="5" type="ORF">ERS008667_01837</name>
</gene>
<evidence type="ECO:0000313" key="6">
    <source>
        <dbReference type="Proteomes" id="UP000038204"/>
    </source>
</evidence>
<evidence type="ECO:0000256" key="2">
    <source>
        <dbReference type="ARBA" id="ARBA00023015"/>
    </source>
</evidence>
<dbReference type="GO" id="GO:0060567">
    <property type="term" value="P:negative regulation of termination of DNA-templated transcription"/>
    <property type="evidence" value="ECO:0007669"/>
    <property type="project" value="InterPro"/>
</dbReference>
<keyword evidence="2" id="KW-0805">Transcription regulation</keyword>
<reference evidence="5 6" key="1">
    <citation type="submission" date="2015-03" db="EMBL/GenBank/DDBJ databases">
        <authorList>
            <person name="Murphy D."/>
        </authorList>
    </citation>
    <scope>NUCLEOTIDE SEQUENCE [LARGE SCALE GENOMIC DNA]</scope>
    <source>
        <strain evidence="5 6">Y233</strain>
    </source>
</reference>
<dbReference type="InterPro" id="IPR010534">
    <property type="entry name" value="Phage_933W_GpQ"/>
</dbReference>
<name>A0A0T9Q0D8_9GAMM</name>
<dbReference type="AlphaFoldDB" id="A0A0T9Q0D8"/>
<dbReference type="RefSeq" id="WP_049599173.1">
    <property type="nucleotide sequence ID" value="NZ_CPYL01000009.1"/>
</dbReference>
<organism evidence="5 6">
    <name type="scientific">Yersinia similis</name>
    <dbReference type="NCBI Taxonomy" id="367190"/>
    <lineage>
        <taxon>Bacteria</taxon>
        <taxon>Pseudomonadati</taxon>
        <taxon>Pseudomonadota</taxon>
        <taxon>Gammaproteobacteria</taxon>
        <taxon>Enterobacterales</taxon>
        <taxon>Yersiniaceae</taxon>
        <taxon>Yersinia</taxon>
    </lineage>
</organism>
<dbReference type="Pfam" id="PF06530">
    <property type="entry name" value="Phage_antitermQ"/>
    <property type="match status" value="1"/>
</dbReference>
<evidence type="ECO:0000256" key="3">
    <source>
        <dbReference type="ARBA" id="ARBA00023125"/>
    </source>
</evidence>
<accession>A0A0T9Q0D8</accession>
<keyword evidence="3" id="KW-0238">DNA-binding</keyword>
<dbReference type="Proteomes" id="UP000038204">
    <property type="component" value="Unassembled WGS sequence"/>
</dbReference>
<dbReference type="GO" id="GO:0003677">
    <property type="term" value="F:DNA binding"/>
    <property type="evidence" value="ECO:0007669"/>
    <property type="project" value="UniProtKB-KW"/>
</dbReference>
<evidence type="ECO:0000256" key="4">
    <source>
        <dbReference type="ARBA" id="ARBA00023163"/>
    </source>
</evidence>
<dbReference type="EMBL" id="CQBK01000011">
    <property type="protein sequence ID" value="CNH90299.1"/>
    <property type="molecule type" value="Genomic_DNA"/>
</dbReference>
<keyword evidence="4" id="KW-0804">Transcription</keyword>
<evidence type="ECO:0000313" key="5">
    <source>
        <dbReference type="EMBL" id="CNH90299.1"/>
    </source>
</evidence>
<evidence type="ECO:0000256" key="1">
    <source>
        <dbReference type="ARBA" id="ARBA00010234"/>
    </source>
</evidence>
<sequence length="124" mass="14267">MSYIQTVLARWGVWARDNSRLDYPHISSGFKGLVTRNKPVESCCDNDGLIIDNTVGNLQRAAREKELELILLHYVYGQSKSSIARLKKCNEREIRRQLQIAEGFIEGCITQSDILLEMHKELFL</sequence>